<protein>
    <submittedName>
        <fullName evidence="1">Uncharacterized protein</fullName>
    </submittedName>
</protein>
<evidence type="ECO:0000313" key="2">
    <source>
        <dbReference type="Proteomes" id="UP001060085"/>
    </source>
</evidence>
<accession>A0ACC0A2V1</accession>
<gene>
    <name evidence="1" type="ORF">M9H77_32106</name>
</gene>
<evidence type="ECO:0000313" key="1">
    <source>
        <dbReference type="EMBL" id="KAI5654919.1"/>
    </source>
</evidence>
<sequence>MNNNHNINGENRVPLLQEVAAANGSIVLKHDEDDEQYKSSSSSVSRRVWIESKKLWHIVGPSILQRVATYSMNIVTQAFAGHLGKVELASITISNSVICGLSFGLFLGMASALETLCGQAFGAKRYRMLGIYMQRSWIILFLTCILLLPLFIFATPIMKAIGQPEDVAKQTGVLALWFIPLHLSFAFQFPIQRFLISQLKTGVLAWVTLPVFGFHILASWLSVKFGFGVVGLAIVLDISWWLVFLGLFGYATLGGCPQTWTGFSIQAFSELWEFLKLSIASGVMLCLENWYYRILLLMPGLLKNKTVAVDALSICMNISGWEMMIPFAFFAATGVRVANELGAGNGKAARFATIVSVIQSTIIGIIFCIFIMVFHHKFGMIFSSDPEVLKAAAKLSYLLAATILLNSVQPILSGVAVGSGWQSRVAFVNIGCYYLVGLPLGVLMGTVLHGGVEGIWGGMIFGGTALQTIVLAILTCRSDWESEAKKATTNVEKWSDDPIEQ</sequence>
<dbReference type="Proteomes" id="UP001060085">
    <property type="component" value="Linkage Group LG07"/>
</dbReference>
<name>A0ACC0A2V1_CATRO</name>
<proteinExistence type="predicted"/>
<dbReference type="EMBL" id="CM044707">
    <property type="protein sequence ID" value="KAI5654919.1"/>
    <property type="molecule type" value="Genomic_DNA"/>
</dbReference>
<comment type="caution">
    <text evidence="1">The sequence shown here is derived from an EMBL/GenBank/DDBJ whole genome shotgun (WGS) entry which is preliminary data.</text>
</comment>
<reference evidence="2" key="1">
    <citation type="journal article" date="2023" name="Nat. Plants">
        <title>Single-cell RNA sequencing provides a high-resolution roadmap for understanding the multicellular compartmentation of specialized metabolism.</title>
        <authorList>
            <person name="Sun S."/>
            <person name="Shen X."/>
            <person name="Li Y."/>
            <person name="Li Y."/>
            <person name="Wang S."/>
            <person name="Li R."/>
            <person name="Zhang H."/>
            <person name="Shen G."/>
            <person name="Guo B."/>
            <person name="Wei J."/>
            <person name="Xu J."/>
            <person name="St-Pierre B."/>
            <person name="Chen S."/>
            <person name="Sun C."/>
        </authorList>
    </citation>
    <scope>NUCLEOTIDE SEQUENCE [LARGE SCALE GENOMIC DNA]</scope>
</reference>
<organism evidence="1 2">
    <name type="scientific">Catharanthus roseus</name>
    <name type="common">Madagascar periwinkle</name>
    <name type="synonym">Vinca rosea</name>
    <dbReference type="NCBI Taxonomy" id="4058"/>
    <lineage>
        <taxon>Eukaryota</taxon>
        <taxon>Viridiplantae</taxon>
        <taxon>Streptophyta</taxon>
        <taxon>Embryophyta</taxon>
        <taxon>Tracheophyta</taxon>
        <taxon>Spermatophyta</taxon>
        <taxon>Magnoliopsida</taxon>
        <taxon>eudicotyledons</taxon>
        <taxon>Gunneridae</taxon>
        <taxon>Pentapetalae</taxon>
        <taxon>asterids</taxon>
        <taxon>lamiids</taxon>
        <taxon>Gentianales</taxon>
        <taxon>Apocynaceae</taxon>
        <taxon>Rauvolfioideae</taxon>
        <taxon>Vinceae</taxon>
        <taxon>Catharanthinae</taxon>
        <taxon>Catharanthus</taxon>
    </lineage>
</organism>
<keyword evidence="2" id="KW-1185">Reference proteome</keyword>